<dbReference type="EMBL" id="JAXQNO010000006">
    <property type="protein sequence ID" value="KAK4795836.1"/>
    <property type="molecule type" value="Genomic_DNA"/>
</dbReference>
<dbReference type="PROSITE" id="PS50157">
    <property type="entry name" value="ZINC_FINGER_C2H2_2"/>
    <property type="match status" value="1"/>
</dbReference>
<dbReference type="InterPro" id="IPR036236">
    <property type="entry name" value="Znf_C2H2_sf"/>
</dbReference>
<keyword evidence="1" id="KW-0862">Zinc</keyword>
<proteinExistence type="predicted"/>
<feature type="region of interest" description="Disordered" evidence="2">
    <location>
        <begin position="278"/>
        <end position="333"/>
    </location>
</feature>
<dbReference type="InterPro" id="IPR013087">
    <property type="entry name" value="Znf_C2H2_type"/>
</dbReference>
<feature type="region of interest" description="Disordered" evidence="2">
    <location>
        <begin position="213"/>
        <end position="256"/>
    </location>
</feature>
<dbReference type="Proteomes" id="UP001346149">
    <property type="component" value="Unassembled WGS sequence"/>
</dbReference>
<feature type="compositionally biased region" description="Polar residues" evidence="2">
    <location>
        <begin position="112"/>
        <end position="140"/>
    </location>
</feature>
<feature type="compositionally biased region" description="Basic and acidic residues" evidence="2">
    <location>
        <begin position="307"/>
        <end position="318"/>
    </location>
</feature>
<dbReference type="SMART" id="SM00355">
    <property type="entry name" value="ZnF_C2H2"/>
    <property type="match status" value="2"/>
</dbReference>
<evidence type="ECO:0000259" key="3">
    <source>
        <dbReference type="PROSITE" id="PS50157"/>
    </source>
</evidence>
<feature type="compositionally biased region" description="Basic residues" evidence="2">
    <location>
        <begin position="217"/>
        <end position="229"/>
    </location>
</feature>
<keyword evidence="5" id="KW-1185">Reference proteome</keyword>
<dbReference type="SUPFAM" id="SSF57667">
    <property type="entry name" value="beta-beta-alpha zinc fingers"/>
    <property type="match status" value="1"/>
</dbReference>
<organism evidence="4 5">
    <name type="scientific">Trapa natans</name>
    <name type="common">Water chestnut</name>
    <dbReference type="NCBI Taxonomy" id="22666"/>
    <lineage>
        <taxon>Eukaryota</taxon>
        <taxon>Viridiplantae</taxon>
        <taxon>Streptophyta</taxon>
        <taxon>Embryophyta</taxon>
        <taxon>Tracheophyta</taxon>
        <taxon>Spermatophyta</taxon>
        <taxon>Magnoliopsida</taxon>
        <taxon>eudicotyledons</taxon>
        <taxon>Gunneridae</taxon>
        <taxon>Pentapetalae</taxon>
        <taxon>rosids</taxon>
        <taxon>malvids</taxon>
        <taxon>Myrtales</taxon>
        <taxon>Lythraceae</taxon>
        <taxon>Trapa</taxon>
    </lineage>
</organism>
<comment type="caution">
    <text evidence="4">The sequence shown here is derived from an EMBL/GenBank/DDBJ whole genome shotgun (WGS) entry which is preliminary data.</text>
</comment>
<feature type="domain" description="C2H2-type" evidence="3">
    <location>
        <begin position="74"/>
        <end position="96"/>
    </location>
</feature>
<feature type="region of interest" description="Disordered" evidence="2">
    <location>
        <begin position="1"/>
        <end position="50"/>
    </location>
</feature>
<evidence type="ECO:0000256" key="2">
    <source>
        <dbReference type="SAM" id="MobiDB-lite"/>
    </source>
</evidence>
<evidence type="ECO:0000256" key="1">
    <source>
        <dbReference type="PROSITE-ProRule" id="PRU00042"/>
    </source>
</evidence>
<evidence type="ECO:0000313" key="5">
    <source>
        <dbReference type="Proteomes" id="UP001346149"/>
    </source>
</evidence>
<name>A0AAN7LYV3_TRANT</name>
<dbReference type="GO" id="GO:0008270">
    <property type="term" value="F:zinc ion binding"/>
    <property type="evidence" value="ECO:0007669"/>
    <property type="project" value="UniProtKB-KW"/>
</dbReference>
<reference evidence="4 5" key="1">
    <citation type="journal article" date="2023" name="Hortic Res">
        <title>Pangenome of water caltrop reveals structural variations and asymmetric subgenome divergence after allopolyploidization.</title>
        <authorList>
            <person name="Zhang X."/>
            <person name="Chen Y."/>
            <person name="Wang L."/>
            <person name="Yuan Y."/>
            <person name="Fang M."/>
            <person name="Shi L."/>
            <person name="Lu R."/>
            <person name="Comes H.P."/>
            <person name="Ma Y."/>
            <person name="Chen Y."/>
            <person name="Huang G."/>
            <person name="Zhou Y."/>
            <person name="Zheng Z."/>
            <person name="Qiu Y."/>
        </authorList>
    </citation>
    <scope>NUCLEOTIDE SEQUENCE [LARGE SCALE GENOMIC DNA]</scope>
    <source>
        <strain evidence="4">F231</strain>
    </source>
</reference>
<dbReference type="AlphaFoldDB" id="A0AAN7LYV3"/>
<dbReference type="PANTHER" id="PTHR47591:SF1">
    <property type="entry name" value="ZINC FINGER PROTEIN ZAT2-RELATED"/>
    <property type="match status" value="1"/>
</dbReference>
<keyword evidence="1" id="KW-0479">Metal-binding</keyword>
<accession>A0AAN7LYV3</accession>
<feature type="region of interest" description="Disordered" evidence="2">
    <location>
        <begin position="112"/>
        <end position="169"/>
    </location>
</feature>
<evidence type="ECO:0000313" key="4">
    <source>
        <dbReference type="EMBL" id="KAK4795836.1"/>
    </source>
</evidence>
<feature type="compositionally biased region" description="Basic residues" evidence="2">
    <location>
        <begin position="28"/>
        <end position="37"/>
    </location>
</feature>
<feature type="compositionally biased region" description="Basic residues" evidence="2">
    <location>
        <begin position="282"/>
        <end position="291"/>
    </location>
</feature>
<dbReference type="PROSITE" id="PS00028">
    <property type="entry name" value="ZINC_FINGER_C2H2_1"/>
    <property type="match status" value="2"/>
</dbReference>
<gene>
    <name evidence="4" type="ORF">SAY86_028162</name>
</gene>
<sequence>MEETNKSPDGKSVSSSEMGHRDQPGARMSRRSSKSCHKPPSTTLLSFQGKAGRRSFTGMVASGFSASGDHQRRAVCAICGTGFRSMKALYGHMRMHPERGWRGMRPLPSNCSSTVVSNQTGIGSESTMTRRPCTPISSWPVTGKRGRPEATLTAPSSTSNSISSSQPSTQLELYVVTDSGSADNSLPEPESDGDYYKRKKWAQSKICIKSLPWRRPLGGHRMKRKKVKRTCGQSGNTQDRHPPPPDANSRSQHDVAGYTDDDRWHVCEICKARFPSGQALGGHKRLHRKRPVTPPSESSRVSQTKQLKIDLNKLPRAEEEVEESSGVDLSLHL</sequence>
<dbReference type="Pfam" id="PF13912">
    <property type="entry name" value="zf-C2H2_6"/>
    <property type="match status" value="2"/>
</dbReference>
<keyword evidence="1" id="KW-0863">Zinc-finger</keyword>
<dbReference type="PANTHER" id="PTHR47591">
    <property type="entry name" value="ZINC FINGER PROTEIN ZAT2-RELATED"/>
    <property type="match status" value="1"/>
</dbReference>
<feature type="compositionally biased region" description="Polar residues" evidence="2">
    <location>
        <begin position="295"/>
        <end position="306"/>
    </location>
</feature>
<protein>
    <recommendedName>
        <fullName evidence="3">C2H2-type domain-containing protein</fullName>
    </recommendedName>
</protein>
<feature type="compositionally biased region" description="Low complexity" evidence="2">
    <location>
        <begin position="155"/>
        <end position="169"/>
    </location>
</feature>